<proteinExistence type="predicted"/>
<evidence type="ECO:0000256" key="1">
    <source>
        <dbReference type="ARBA" id="ARBA00004651"/>
    </source>
</evidence>
<feature type="region of interest" description="Disordered" evidence="6">
    <location>
        <begin position="487"/>
        <end position="570"/>
    </location>
</feature>
<accession>A0A3M9M7Z0</accession>
<dbReference type="PANTHER" id="PTHR30213">
    <property type="entry name" value="INNER MEMBRANE PROTEIN YHJD"/>
    <property type="match status" value="1"/>
</dbReference>
<gene>
    <name evidence="8" type="ORF">EFY87_11605</name>
</gene>
<feature type="transmembrane region" description="Helical" evidence="7">
    <location>
        <begin position="271"/>
        <end position="293"/>
    </location>
</feature>
<dbReference type="GO" id="GO:0005886">
    <property type="term" value="C:plasma membrane"/>
    <property type="evidence" value="ECO:0007669"/>
    <property type="project" value="UniProtKB-SubCell"/>
</dbReference>
<dbReference type="PANTHER" id="PTHR30213:SF0">
    <property type="entry name" value="UPF0761 MEMBRANE PROTEIN YIHY"/>
    <property type="match status" value="1"/>
</dbReference>
<keyword evidence="3 7" id="KW-0812">Transmembrane</keyword>
<dbReference type="EMBL" id="RJJQ01000011">
    <property type="protein sequence ID" value="RNI21327.1"/>
    <property type="molecule type" value="Genomic_DNA"/>
</dbReference>
<feature type="transmembrane region" description="Helical" evidence="7">
    <location>
        <begin position="116"/>
        <end position="136"/>
    </location>
</feature>
<feature type="region of interest" description="Disordered" evidence="6">
    <location>
        <begin position="442"/>
        <end position="475"/>
    </location>
</feature>
<feature type="transmembrane region" description="Helical" evidence="7">
    <location>
        <begin position="203"/>
        <end position="222"/>
    </location>
</feature>
<evidence type="ECO:0000256" key="7">
    <source>
        <dbReference type="SAM" id="Phobius"/>
    </source>
</evidence>
<dbReference type="OrthoDB" id="9781030at2"/>
<keyword evidence="9" id="KW-1185">Reference proteome</keyword>
<feature type="compositionally biased region" description="Basic and acidic residues" evidence="6">
    <location>
        <begin position="487"/>
        <end position="508"/>
    </location>
</feature>
<dbReference type="NCBIfam" id="TIGR00765">
    <property type="entry name" value="yihY_not_rbn"/>
    <property type="match status" value="1"/>
</dbReference>
<name>A0A3M9M7Z0_9MICO</name>
<dbReference type="Pfam" id="PF03631">
    <property type="entry name" value="Virul_fac_BrkB"/>
    <property type="match status" value="1"/>
</dbReference>
<dbReference type="RefSeq" id="WP_123271643.1">
    <property type="nucleotide sequence ID" value="NZ_RJJQ01000011.1"/>
</dbReference>
<comment type="subcellular location">
    <subcellularLocation>
        <location evidence="1">Cell membrane</location>
        <topology evidence="1">Multi-pass membrane protein</topology>
    </subcellularLocation>
</comment>
<evidence type="ECO:0000313" key="8">
    <source>
        <dbReference type="EMBL" id="RNI21327.1"/>
    </source>
</evidence>
<evidence type="ECO:0000256" key="6">
    <source>
        <dbReference type="SAM" id="MobiDB-lite"/>
    </source>
</evidence>
<feature type="region of interest" description="Disordered" evidence="6">
    <location>
        <begin position="375"/>
        <end position="403"/>
    </location>
</feature>
<feature type="compositionally biased region" description="Low complexity" evidence="6">
    <location>
        <begin position="509"/>
        <end position="523"/>
    </location>
</feature>
<evidence type="ECO:0000256" key="4">
    <source>
        <dbReference type="ARBA" id="ARBA00022989"/>
    </source>
</evidence>
<evidence type="ECO:0000313" key="9">
    <source>
        <dbReference type="Proteomes" id="UP000271678"/>
    </source>
</evidence>
<dbReference type="AlphaFoldDB" id="A0A3M9M7Z0"/>
<keyword evidence="5 7" id="KW-0472">Membrane</keyword>
<feature type="compositionally biased region" description="Basic and acidic residues" evidence="6">
    <location>
        <begin position="547"/>
        <end position="561"/>
    </location>
</feature>
<organism evidence="8 9">
    <name type="scientific">Flexivirga caeni</name>
    <dbReference type="NCBI Taxonomy" id="2294115"/>
    <lineage>
        <taxon>Bacteria</taxon>
        <taxon>Bacillati</taxon>
        <taxon>Actinomycetota</taxon>
        <taxon>Actinomycetes</taxon>
        <taxon>Micrococcales</taxon>
        <taxon>Dermacoccaceae</taxon>
        <taxon>Flexivirga</taxon>
    </lineage>
</organism>
<evidence type="ECO:0000256" key="3">
    <source>
        <dbReference type="ARBA" id="ARBA00022692"/>
    </source>
</evidence>
<feature type="transmembrane region" description="Helical" evidence="7">
    <location>
        <begin position="157"/>
        <end position="183"/>
    </location>
</feature>
<keyword evidence="2" id="KW-1003">Cell membrane</keyword>
<comment type="caution">
    <text evidence="8">The sequence shown here is derived from an EMBL/GenBank/DDBJ whole genome shotgun (WGS) entry which is preliminary data.</text>
</comment>
<dbReference type="InterPro" id="IPR017039">
    <property type="entry name" value="Virul_fac_BrkB"/>
</dbReference>
<protein>
    <submittedName>
        <fullName evidence="8">YihY family inner membrane protein</fullName>
    </submittedName>
</protein>
<evidence type="ECO:0000256" key="5">
    <source>
        <dbReference type="ARBA" id="ARBA00023136"/>
    </source>
</evidence>
<sequence>MSMLLLDEEELERPKETPDLTARADWKVALKRAAGKFGSDGCTNLAAALTYRSMQSLFPGLIAVLSLLNLFGNGKRTADDVIVKVAAILGKSPHDTSLGTIRSFVENVTTQGGGGIAFVIGVLLALNAASGYVSAFGSATNTMYGVREGRSAIRLKISLLGVTAVEVVLILLVIFAIVTTGSVARELGNSVGLGQTAVTVWDWAKWPVVVFIVVLIIGLLYWSAPNVQKSKRDIFTWGALIGFVVWLVASAALAIYISLSHGASYQKTYGIFANAIIFMLWLWITNLAVLFGAEVDAELLRTRQLKSGLPAEQLILLPEKSTAKFAKLDLKAAKEYEVAHELRLESMRTAAGDRNAYGRAVLLAGGAAQLVGDASTAGRSGKTGLVGPRDASAPRARGHDRGEDAVAHDLDAEAAAVEESRLRRRDDFLLKSAKARVVRDRLERQRAKADAKRKAREQEVHKERAVAESHVTREQRWDAVEKVRAEFEPPETAARDEVFAERRERRAAYDAAQAEKAAKAAQQPPQPKQQRAPKHHTKQPEPSVLDLRVEQEQQERRDEWFATHPARVAR</sequence>
<reference evidence="8 9" key="1">
    <citation type="submission" date="2018-11" db="EMBL/GenBank/DDBJ databases">
        <title>Draft genome of Simplicispira Flexivirga sp. BO-16.</title>
        <authorList>
            <person name="Im W.T."/>
        </authorList>
    </citation>
    <scope>NUCLEOTIDE SEQUENCE [LARGE SCALE GENOMIC DNA]</scope>
    <source>
        <strain evidence="8 9">BO-16</strain>
    </source>
</reference>
<dbReference type="Proteomes" id="UP000271678">
    <property type="component" value="Unassembled WGS sequence"/>
</dbReference>
<keyword evidence="4 7" id="KW-1133">Transmembrane helix</keyword>
<feature type="transmembrane region" description="Helical" evidence="7">
    <location>
        <begin position="234"/>
        <end position="259"/>
    </location>
</feature>
<evidence type="ECO:0000256" key="2">
    <source>
        <dbReference type="ARBA" id="ARBA00022475"/>
    </source>
</evidence>